<evidence type="ECO:0000313" key="1">
    <source>
        <dbReference type="EMBL" id="KAJ8420902.1"/>
    </source>
</evidence>
<sequence>MRMIRMSLDVYDTYVEANPTYEKYLNKKIDMYDEMAIVVGNDIARGSGLNTTQHRLHLLPSPSKSTYHLYPHPPATHTLPHRLPIHKSSHRPHRMNSRIEIERRERLKPFGFEFKDYYTGPQVWKMGFYFHHKNLNMAANGPGIGANNFHDDGVDIKNLSLDTESSETWNPPTSPSQWLIGTFQEYAGFRYNGTSMAPDIVGQRCLPVRWDILATGWLPTQ</sequence>
<reference evidence="1" key="1">
    <citation type="submission" date="2022-04" db="EMBL/GenBank/DDBJ databases">
        <title>Carnegiea gigantea Genome sequencing and assembly v2.</title>
        <authorList>
            <person name="Copetti D."/>
            <person name="Sanderson M.J."/>
            <person name="Burquez A."/>
            <person name="Wojciechowski M.F."/>
        </authorList>
    </citation>
    <scope>NUCLEOTIDE SEQUENCE</scope>
    <source>
        <strain evidence="1">SGP5-SGP5p</strain>
        <tissue evidence="1">Aerial part</tissue>
    </source>
</reference>
<accession>A0A9Q1JEW2</accession>
<protein>
    <submittedName>
        <fullName evidence="1">Uncharacterized protein</fullName>
    </submittedName>
</protein>
<name>A0A9Q1JEW2_9CARY</name>
<dbReference type="Proteomes" id="UP001153076">
    <property type="component" value="Unassembled WGS sequence"/>
</dbReference>
<proteinExistence type="predicted"/>
<organism evidence="1 2">
    <name type="scientific">Carnegiea gigantea</name>
    <dbReference type="NCBI Taxonomy" id="171969"/>
    <lineage>
        <taxon>Eukaryota</taxon>
        <taxon>Viridiplantae</taxon>
        <taxon>Streptophyta</taxon>
        <taxon>Embryophyta</taxon>
        <taxon>Tracheophyta</taxon>
        <taxon>Spermatophyta</taxon>
        <taxon>Magnoliopsida</taxon>
        <taxon>eudicotyledons</taxon>
        <taxon>Gunneridae</taxon>
        <taxon>Pentapetalae</taxon>
        <taxon>Caryophyllales</taxon>
        <taxon>Cactineae</taxon>
        <taxon>Cactaceae</taxon>
        <taxon>Cactoideae</taxon>
        <taxon>Echinocereeae</taxon>
        <taxon>Carnegiea</taxon>
    </lineage>
</organism>
<evidence type="ECO:0000313" key="2">
    <source>
        <dbReference type="Proteomes" id="UP001153076"/>
    </source>
</evidence>
<dbReference type="AlphaFoldDB" id="A0A9Q1JEW2"/>
<comment type="caution">
    <text evidence="1">The sequence shown here is derived from an EMBL/GenBank/DDBJ whole genome shotgun (WGS) entry which is preliminary data.</text>
</comment>
<dbReference type="EMBL" id="JAKOGI010003064">
    <property type="protein sequence ID" value="KAJ8420902.1"/>
    <property type="molecule type" value="Genomic_DNA"/>
</dbReference>
<keyword evidence="2" id="KW-1185">Reference proteome</keyword>
<gene>
    <name evidence="1" type="ORF">Cgig2_028635</name>
</gene>
<dbReference type="OrthoDB" id="1301570at2759"/>